<organism evidence="2 3">
    <name type="scientific">Ulvibacter antarcticus</name>
    <dbReference type="NCBI Taxonomy" id="442714"/>
    <lineage>
        <taxon>Bacteria</taxon>
        <taxon>Pseudomonadati</taxon>
        <taxon>Bacteroidota</taxon>
        <taxon>Flavobacteriia</taxon>
        <taxon>Flavobacteriales</taxon>
        <taxon>Flavobacteriaceae</taxon>
        <taxon>Ulvibacter</taxon>
    </lineage>
</organism>
<evidence type="ECO:0000313" key="2">
    <source>
        <dbReference type="EMBL" id="RMA57595.1"/>
    </source>
</evidence>
<protein>
    <submittedName>
        <fullName evidence="2">Type IX secretion system PorP/SprF family membrane protein</fullName>
    </submittedName>
</protein>
<proteinExistence type="predicted"/>
<dbReference type="NCBIfam" id="TIGR03519">
    <property type="entry name" value="T9SS_PorP_fam"/>
    <property type="match status" value="1"/>
</dbReference>
<keyword evidence="3" id="KW-1185">Reference proteome</keyword>
<dbReference type="AlphaFoldDB" id="A0A3L9YHI7"/>
<dbReference type="InterPro" id="IPR019861">
    <property type="entry name" value="PorP/SprF_Bacteroidetes"/>
</dbReference>
<sequence length="318" mass="35797">MKNSKLTVLVLLLLALYSYTANAQQDAQYTQYMYNTLSVNPAYAGSRDVFSFLGLYRNQWFGNNIKGTPKTYTASLHSPIAKNVSLGLNATRDEIFITQETYLDLDFSYTLHLSEKGRLNLGLKGGAHLLDVDSKRAYEGAYNQGDPDAEVFIDNKFSPQFGAGAYYFTDKFYLGLSAPNILETEHFDESSVDPNSTSSATAKEKINFYLMSGYAFDINEDLKFKPAFITKLVQGAPLQVDISANFLINKKFTLGAAYRWSAAISAMAGFQLSDQLMLGIAYDRETTELSRYNNGSFEVFLRYEIFKQNENMVSPRFF</sequence>
<feature type="signal peptide" evidence="1">
    <location>
        <begin position="1"/>
        <end position="23"/>
    </location>
</feature>
<dbReference type="OrthoDB" id="1114455at2"/>
<dbReference type="Proteomes" id="UP000271339">
    <property type="component" value="Unassembled WGS sequence"/>
</dbReference>
<comment type="caution">
    <text evidence="2">The sequence shown here is derived from an EMBL/GenBank/DDBJ whole genome shotgun (WGS) entry which is preliminary data.</text>
</comment>
<evidence type="ECO:0000313" key="3">
    <source>
        <dbReference type="Proteomes" id="UP000271339"/>
    </source>
</evidence>
<dbReference type="Pfam" id="PF11751">
    <property type="entry name" value="PorP_SprF"/>
    <property type="match status" value="1"/>
</dbReference>
<gene>
    <name evidence="2" type="ORF">BXY75_2398</name>
</gene>
<evidence type="ECO:0000256" key="1">
    <source>
        <dbReference type="SAM" id="SignalP"/>
    </source>
</evidence>
<feature type="chain" id="PRO_5018069536" evidence="1">
    <location>
        <begin position="24"/>
        <end position="318"/>
    </location>
</feature>
<reference evidence="2 3" key="1">
    <citation type="submission" date="2018-10" db="EMBL/GenBank/DDBJ databases">
        <title>Genomic Encyclopedia of Archaeal and Bacterial Type Strains, Phase II (KMG-II): from individual species to whole genera.</title>
        <authorList>
            <person name="Goeker M."/>
        </authorList>
    </citation>
    <scope>NUCLEOTIDE SEQUENCE [LARGE SCALE GENOMIC DNA]</scope>
    <source>
        <strain evidence="2 3">DSM 23424</strain>
    </source>
</reference>
<accession>A0A3L9YHI7</accession>
<keyword evidence="1" id="KW-0732">Signal</keyword>
<name>A0A3L9YHI7_9FLAO</name>
<dbReference type="RefSeq" id="WP_121907964.1">
    <property type="nucleotide sequence ID" value="NZ_REFC01000014.1"/>
</dbReference>
<dbReference type="EMBL" id="REFC01000014">
    <property type="protein sequence ID" value="RMA57595.1"/>
    <property type="molecule type" value="Genomic_DNA"/>
</dbReference>